<keyword evidence="3" id="KW-0121">Carboxypeptidase</keyword>
<keyword evidence="1" id="KW-0732">Signal</keyword>
<dbReference type="OrthoDB" id="97893at2"/>
<evidence type="ECO:0000313" key="3">
    <source>
        <dbReference type="EMBL" id="SDF79188.1"/>
    </source>
</evidence>
<dbReference type="GO" id="GO:0044718">
    <property type="term" value="P:siderophore transmembrane transport"/>
    <property type="evidence" value="ECO:0007669"/>
    <property type="project" value="TreeGrafter"/>
</dbReference>
<gene>
    <name evidence="3" type="ORF">SAMN05444167_3327</name>
</gene>
<protein>
    <submittedName>
        <fullName evidence="3">Carboxypeptidase regulatory-like domain-containing protein</fullName>
    </submittedName>
</protein>
<dbReference type="EMBL" id="LT629690">
    <property type="protein sequence ID" value="SDF79188.1"/>
    <property type="molecule type" value="Genomic_DNA"/>
</dbReference>
<evidence type="ECO:0000259" key="2">
    <source>
        <dbReference type="Pfam" id="PF25183"/>
    </source>
</evidence>
<feature type="domain" description="TonB-dependent transporter Oar-like beta-barrel" evidence="2">
    <location>
        <begin position="337"/>
        <end position="1174"/>
    </location>
</feature>
<dbReference type="GO" id="GO:0009279">
    <property type="term" value="C:cell outer membrane"/>
    <property type="evidence" value="ECO:0007669"/>
    <property type="project" value="TreeGrafter"/>
</dbReference>
<organism evidence="3 4">
    <name type="scientific">Terriglobus roseus</name>
    <dbReference type="NCBI Taxonomy" id="392734"/>
    <lineage>
        <taxon>Bacteria</taxon>
        <taxon>Pseudomonadati</taxon>
        <taxon>Acidobacteriota</taxon>
        <taxon>Terriglobia</taxon>
        <taxon>Terriglobales</taxon>
        <taxon>Acidobacteriaceae</taxon>
        <taxon>Terriglobus</taxon>
    </lineage>
</organism>
<dbReference type="AlphaFoldDB" id="A0A1G7NYM4"/>
<keyword evidence="3" id="KW-0645">Protease</keyword>
<dbReference type="PANTHER" id="PTHR30069:SF46">
    <property type="entry name" value="OAR PROTEIN"/>
    <property type="match status" value="1"/>
</dbReference>
<dbReference type="Pfam" id="PF25183">
    <property type="entry name" value="OMP_b-brl_4"/>
    <property type="match status" value="2"/>
</dbReference>
<dbReference type="GO" id="GO:0004180">
    <property type="term" value="F:carboxypeptidase activity"/>
    <property type="evidence" value="ECO:0007669"/>
    <property type="project" value="UniProtKB-KW"/>
</dbReference>
<feature type="chain" id="PRO_5009242162" evidence="1">
    <location>
        <begin position="29"/>
        <end position="1215"/>
    </location>
</feature>
<evidence type="ECO:0000256" key="1">
    <source>
        <dbReference type="SAM" id="SignalP"/>
    </source>
</evidence>
<dbReference type="Pfam" id="PF13620">
    <property type="entry name" value="CarboxypepD_reg"/>
    <property type="match status" value="1"/>
</dbReference>
<dbReference type="GO" id="GO:0015344">
    <property type="term" value="F:siderophore uptake transmembrane transporter activity"/>
    <property type="evidence" value="ECO:0007669"/>
    <property type="project" value="TreeGrafter"/>
</dbReference>
<dbReference type="Gene3D" id="2.60.40.1120">
    <property type="entry name" value="Carboxypeptidase-like, regulatory domain"/>
    <property type="match status" value="1"/>
</dbReference>
<dbReference type="PANTHER" id="PTHR30069">
    <property type="entry name" value="TONB-DEPENDENT OUTER MEMBRANE RECEPTOR"/>
    <property type="match status" value="1"/>
</dbReference>
<feature type="signal peptide" evidence="1">
    <location>
        <begin position="1"/>
        <end position="28"/>
    </location>
</feature>
<dbReference type="SUPFAM" id="SSF56935">
    <property type="entry name" value="Porins"/>
    <property type="match status" value="1"/>
</dbReference>
<dbReference type="RefSeq" id="WP_083346141.1">
    <property type="nucleotide sequence ID" value="NZ_LT629690.1"/>
</dbReference>
<accession>A0A1G7NYM4</accession>
<dbReference type="InterPro" id="IPR039426">
    <property type="entry name" value="TonB-dep_rcpt-like"/>
</dbReference>
<dbReference type="Proteomes" id="UP000182427">
    <property type="component" value="Chromosome I"/>
</dbReference>
<keyword evidence="4" id="KW-1185">Reference proteome</keyword>
<evidence type="ECO:0000313" key="4">
    <source>
        <dbReference type="Proteomes" id="UP000182427"/>
    </source>
</evidence>
<sequence length="1215" mass="127848">MTKQFVRLALAAVTLAGAPVILSPSVFAQAVSVNGGAISGTITDPSGAVVGGATISISNTETGFKRDLTTDKSGFYQIGPLNPGKYALTVTAPGFETTTVQTVVRTGTATNGNYKLNIGQSSTEISVSAGEVQINTDQGGVSDVITKQQIDTLPINGRNFLDLAQIEPGVILQSGESFDPTKAGYSAISVGGVSGRTTRILLDGQDITDETVGTTIFNVSAGAINEFQLNRSTQDVSGELTSTGQVLVSTNSGTNQFHGQAFYQFQDHRALFARAQNGFDAPFQRNQFGGSIGGPIIKDKLFFFANAERIKQDSSAVASLGTLFTAISATHPTIPTPYRETYSTVRLDYNGPWGAHFFVRANYNVNSVASNYGDGYWLYANRDNTPGLAAGADFTSGGGKFTHSFRGSYEKFHNLISDSSTNPSLYNGIPGLSFYYSTQHLYSGPNYLAPQGTFQSDKQLRYDGSWTKSSHNIRYGYSLNRILGGGFASFFGLSPRVRIASSSLLANCNGVAGAAACPSDPLHGYSASGIVLGNGQGYFTEKGGFGLPGGGVFDWRNGAYVQDSWKVTPNFTLNAGVRWTLDTQRANQDLTLPTCADVDTSTFSGALNPCSGLAGNTPLPQLWNSSWTAKNTHQPYGNFAPQISMVYQLPDKKTVLRVGYGLFYEGDVMNNTTNARTTLIKTGAFNNTASICPYYGGSSVQFPDGSTVSSINGVSITNLCNQPLATAAPNIQALQAAYQASTKQNSTSTNSTYLGETLTANGGSGTTGGPYGTAFRSPYSQQWNAGVQREIVKGGVLSADYIHNSTIKIAQWVDQNHIGAARYLNATAARNAIAATAASYTACAAAATTAAQADCAIANGATLDDFAGNGLDSGSQYLSGYAAAAAGKTPNTGAAFAGANPLLGNGNFLVPIGRSGYDALQVVFRQVAQHPLPGIMSSNLQISYNLSRIVSSYGGATNSDQFFAAGSWDYDNPNQYMGRNSLDRKHQINFGGSMTLKYGPRIGLIGHFYSAAPTTLSLDSSDSTGGIFTTDLTGDGSIADLAPGTLPGDYMRRIGPKGLAGYVNNFNSTYAGTLTPAGKALVNAGILTQAQLTRMGATIQPLAAAASTVALPQPTTRSLDASFSYPIRLAKLREGISLEPEIDFYNLGNFANFSSTAMSGVLLNQTSAGAVNTTTGYLTGPNNYATLNANRIQRGSGTYNVGAARTTEFKLKLNF</sequence>
<name>A0A1G7NYM4_9BACT</name>
<dbReference type="SUPFAM" id="SSF49464">
    <property type="entry name" value="Carboxypeptidase regulatory domain-like"/>
    <property type="match status" value="1"/>
</dbReference>
<dbReference type="InterPro" id="IPR008969">
    <property type="entry name" value="CarboxyPept-like_regulatory"/>
</dbReference>
<feature type="domain" description="TonB-dependent transporter Oar-like beta-barrel" evidence="2">
    <location>
        <begin position="250"/>
        <end position="326"/>
    </location>
</feature>
<reference evidence="3 4" key="1">
    <citation type="submission" date="2016-10" db="EMBL/GenBank/DDBJ databases">
        <authorList>
            <person name="de Groot N.N."/>
        </authorList>
    </citation>
    <scope>NUCLEOTIDE SEQUENCE [LARGE SCALE GENOMIC DNA]</scope>
    <source>
        <strain evidence="3 4">GAS232</strain>
    </source>
</reference>
<keyword evidence="3" id="KW-0378">Hydrolase</keyword>
<dbReference type="InterPro" id="IPR057601">
    <property type="entry name" value="Oar-like_b-barrel"/>
</dbReference>
<proteinExistence type="predicted"/>